<sequence length="245" mass="26354">MFSFSKALLPLTFALSVLATCPLSDVKVVGNSLPPQESATLFLTLGVGTQNYTCSDAGNYTAAGAVAVIFDISCDYKDKIHELPKLATDAFDTWNNFQGSEGKVHSIKGGTVRLASRTAFFGADGEVCSALKKDFSSVTNSILGEHFFIPNPTGSPGTSPRWDFTQSQNNPNAFVTVARKASIAAPTGKQDIDWLDLTNIEGELAFEVYRTDTRSGQPPAKCEPGSAPIAVKYSSIYWFTQNKSK</sequence>
<keyword evidence="1" id="KW-0732">Signal</keyword>
<feature type="signal peptide" evidence="1">
    <location>
        <begin position="1"/>
        <end position="19"/>
    </location>
</feature>
<feature type="chain" id="PRO_5045916228" description="Malate dehydrogenase" evidence="1">
    <location>
        <begin position="20"/>
        <end position="245"/>
    </location>
</feature>
<dbReference type="InterPro" id="IPR021851">
    <property type="entry name" value="DUF3455"/>
</dbReference>
<dbReference type="PANTHER" id="PTHR35567:SF1">
    <property type="entry name" value="CONSERVED FUNGAL PROTEIN (AFU_ORTHOLOGUE AFUA_1G14230)"/>
    <property type="match status" value="1"/>
</dbReference>
<dbReference type="EMBL" id="JBAHYK010000030">
    <property type="protein sequence ID" value="KAL0580471.1"/>
    <property type="molecule type" value="Genomic_DNA"/>
</dbReference>
<comment type="caution">
    <text evidence="2">The sequence shown here is derived from an EMBL/GenBank/DDBJ whole genome shotgun (WGS) entry which is preliminary data.</text>
</comment>
<dbReference type="Proteomes" id="UP001465976">
    <property type="component" value="Unassembled WGS sequence"/>
</dbReference>
<organism evidence="2 3">
    <name type="scientific">Marasmius crinis-equi</name>
    <dbReference type="NCBI Taxonomy" id="585013"/>
    <lineage>
        <taxon>Eukaryota</taxon>
        <taxon>Fungi</taxon>
        <taxon>Dikarya</taxon>
        <taxon>Basidiomycota</taxon>
        <taxon>Agaricomycotina</taxon>
        <taxon>Agaricomycetes</taxon>
        <taxon>Agaricomycetidae</taxon>
        <taxon>Agaricales</taxon>
        <taxon>Marasmiineae</taxon>
        <taxon>Marasmiaceae</taxon>
        <taxon>Marasmius</taxon>
    </lineage>
</organism>
<evidence type="ECO:0008006" key="4">
    <source>
        <dbReference type="Google" id="ProtNLM"/>
    </source>
</evidence>
<keyword evidence="3" id="KW-1185">Reference proteome</keyword>
<dbReference type="PANTHER" id="PTHR35567">
    <property type="entry name" value="MALATE DEHYDROGENASE (AFU_ORTHOLOGUE AFUA_2G13800)"/>
    <property type="match status" value="1"/>
</dbReference>
<protein>
    <recommendedName>
        <fullName evidence="4">Malate dehydrogenase</fullName>
    </recommendedName>
</protein>
<evidence type="ECO:0000313" key="3">
    <source>
        <dbReference type="Proteomes" id="UP001465976"/>
    </source>
</evidence>
<gene>
    <name evidence="2" type="ORF">V5O48_001541</name>
</gene>
<evidence type="ECO:0000313" key="2">
    <source>
        <dbReference type="EMBL" id="KAL0580471.1"/>
    </source>
</evidence>
<evidence type="ECO:0000256" key="1">
    <source>
        <dbReference type="SAM" id="SignalP"/>
    </source>
</evidence>
<reference evidence="2 3" key="1">
    <citation type="submission" date="2024-02" db="EMBL/GenBank/DDBJ databases">
        <title>A draft genome for the cacao thread blight pathogen Marasmius crinis-equi.</title>
        <authorList>
            <person name="Cohen S.P."/>
            <person name="Baruah I.K."/>
            <person name="Amoako-Attah I."/>
            <person name="Bukari Y."/>
            <person name="Meinhardt L.W."/>
            <person name="Bailey B.A."/>
        </authorList>
    </citation>
    <scope>NUCLEOTIDE SEQUENCE [LARGE SCALE GENOMIC DNA]</scope>
    <source>
        <strain evidence="2 3">GH-76</strain>
    </source>
</reference>
<accession>A0ABR3FY65</accession>
<proteinExistence type="predicted"/>
<name>A0ABR3FY65_9AGAR</name>
<dbReference type="Pfam" id="PF11937">
    <property type="entry name" value="DUF3455"/>
    <property type="match status" value="1"/>
</dbReference>